<feature type="binding site" description="axial binding residue" evidence="4">
    <location>
        <position position="430"/>
    </location>
    <ligand>
        <name>heme</name>
        <dbReference type="ChEBI" id="CHEBI:30413"/>
    </ligand>
    <ligandPart>
        <name>Fe</name>
        <dbReference type="ChEBI" id="CHEBI:18248"/>
    </ligandPart>
</feature>
<evidence type="ECO:0000313" key="5">
    <source>
        <dbReference type="EMBL" id="KAK4189458.1"/>
    </source>
</evidence>
<dbReference type="PRINTS" id="PR00463">
    <property type="entry name" value="EP450I"/>
</dbReference>
<dbReference type="PANTHER" id="PTHR24305">
    <property type="entry name" value="CYTOCHROME P450"/>
    <property type="match status" value="1"/>
</dbReference>
<comment type="cofactor">
    <cofactor evidence="4">
        <name>heme</name>
        <dbReference type="ChEBI" id="CHEBI:30413"/>
    </cofactor>
</comment>
<dbReference type="GO" id="GO:0016705">
    <property type="term" value="F:oxidoreductase activity, acting on paired donors, with incorporation or reduction of molecular oxygen"/>
    <property type="evidence" value="ECO:0007669"/>
    <property type="project" value="InterPro"/>
</dbReference>
<dbReference type="Proteomes" id="UP001302126">
    <property type="component" value="Unassembled WGS sequence"/>
</dbReference>
<dbReference type="InterPro" id="IPR001128">
    <property type="entry name" value="Cyt_P450"/>
</dbReference>
<dbReference type="CDD" id="cd11058">
    <property type="entry name" value="CYP60B-like"/>
    <property type="match status" value="1"/>
</dbReference>
<dbReference type="GO" id="GO:0005506">
    <property type="term" value="F:iron ion binding"/>
    <property type="evidence" value="ECO:0007669"/>
    <property type="project" value="InterPro"/>
</dbReference>
<dbReference type="AlphaFoldDB" id="A0AAN7AJG8"/>
<dbReference type="GO" id="GO:0020037">
    <property type="term" value="F:heme binding"/>
    <property type="evidence" value="ECO:0007669"/>
    <property type="project" value="InterPro"/>
</dbReference>
<dbReference type="InterPro" id="IPR036396">
    <property type="entry name" value="Cyt_P450_sf"/>
</dbReference>
<dbReference type="SUPFAM" id="SSF48264">
    <property type="entry name" value="Cytochrome P450"/>
    <property type="match status" value="1"/>
</dbReference>
<gene>
    <name evidence="5" type="ORF">QBC35DRAFT_545856</name>
</gene>
<reference evidence="5" key="1">
    <citation type="journal article" date="2023" name="Mol. Phylogenet. Evol.">
        <title>Genome-scale phylogeny and comparative genomics of the fungal order Sordariales.</title>
        <authorList>
            <person name="Hensen N."/>
            <person name="Bonometti L."/>
            <person name="Westerberg I."/>
            <person name="Brannstrom I.O."/>
            <person name="Guillou S."/>
            <person name="Cros-Aarteil S."/>
            <person name="Calhoun S."/>
            <person name="Haridas S."/>
            <person name="Kuo A."/>
            <person name="Mondo S."/>
            <person name="Pangilinan J."/>
            <person name="Riley R."/>
            <person name="LaButti K."/>
            <person name="Andreopoulos B."/>
            <person name="Lipzen A."/>
            <person name="Chen C."/>
            <person name="Yan M."/>
            <person name="Daum C."/>
            <person name="Ng V."/>
            <person name="Clum A."/>
            <person name="Steindorff A."/>
            <person name="Ohm R.A."/>
            <person name="Martin F."/>
            <person name="Silar P."/>
            <person name="Natvig D.O."/>
            <person name="Lalanne C."/>
            <person name="Gautier V."/>
            <person name="Ament-Velasquez S.L."/>
            <person name="Kruys A."/>
            <person name="Hutchinson M.I."/>
            <person name="Powell A.J."/>
            <person name="Barry K."/>
            <person name="Miller A.N."/>
            <person name="Grigoriev I.V."/>
            <person name="Debuchy R."/>
            <person name="Gladieux P."/>
            <person name="Hiltunen Thoren M."/>
            <person name="Johannesson H."/>
        </authorList>
    </citation>
    <scope>NUCLEOTIDE SEQUENCE</scope>
    <source>
        <strain evidence="5">PSN309</strain>
    </source>
</reference>
<keyword evidence="1 4" id="KW-0349">Heme</keyword>
<evidence type="ECO:0000256" key="1">
    <source>
        <dbReference type="ARBA" id="ARBA00022617"/>
    </source>
</evidence>
<name>A0AAN7AJG8_9PEZI</name>
<evidence type="ECO:0000313" key="6">
    <source>
        <dbReference type="Proteomes" id="UP001302126"/>
    </source>
</evidence>
<organism evidence="5 6">
    <name type="scientific">Podospora australis</name>
    <dbReference type="NCBI Taxonomy" id="1536484"/>
    <lineage>
        <taxon>Eukaryota</taxon>
        <taxon>Fungi</taxon>
        <taxon>Dikarya</taxon>
        <taxon>Ascomycota</taxon>
        <taxon>Pezizomycotina</taxon>
        <taxon>Sordariomycetes</taxon>
        <taxon>Sordariomycetidae</taxon>
        <taxon>Sordariales</taxon>
        <taxon>Podosporaceae</taxon>
        <taxon>Podospora</taxon>
    </lineage>
</organism>
<dbReference type="InterPro" id="IPR050121">
    <property type="entry name" value="Cytochrome_P450_monoxygenase"/>
</dbReference>
<evidence type="ECO:0000256" key="2">
    <source>
        <dbReference type="ARBA" id="ARBA00022723"/>
    </source>
</evidence>
<dbReference type="PANTHER" id="PTHR24305:SF199">
    <property type="entry name" value="P450, PUTATIVE (EUROFUNG)-RELATED"/>
    <property type="match status" value="1"/>
</dbReference>
<dbReference type="EMBL" id="MU864375">
    <property type="protein sequence ID" value="KAK4189458.1"/>
    <property type="molecule type" value="Genomic_DNA"/>
</dbReference>
<dbReference type="Gene3D" id="1.10.630.10">
    <property type="entry name" value="Cytochrome P450"/>
    <property type="match status" value="1"/>
</dbReference>
<evidence type="ECO:0008006" key="7">
    <source>
        <dbReference type="Google" id="ProtNLM"/>
    </source>
</evidence>
<comment type="caution">
    <text evidence="5">The sequence shown here is derived from an EMBL/GenBank/DDBJ whole genome shotgun (WGS) entry which is preliminary data.</text>
</comment>
<keyword evidence="6" id="KW-1185">Reference proteome</keyword>
<dbReference type="InterPro" id="IPR002401">
    <property type="entry name" value="Cyt_P450_E_grp-I"/>
</dbReference>
<reference evidence="5" key="2">
    <citation type="submission" date="2023-05" db="EMBL/GenBank/DDBJ databases">
        <authorList>
            <consortium name="Lawrence Berkeley National Laboratory"/>
            <person name="Steindorff A."/>
            <person name="Hensen N."/>
            <person name="Bonometti L."/>
            <person name="Westerberg I."/>
            <person name="Brannstrom I.O."/>
            <person name="Guillou S."/>
            <person name="Cros-Aarteil S."/>
            <person name="Calhoun S."/>
            <person name="Haridas S."/>
            <person name="Kuo A."/>
            <person name="Mondo S."/>
            <person name="Pangilinan J."/>
            <person name="Riley R."/>
            <person name="Labutti K."/>
            <person name="Andreopoulos B."/>
            <person name="Lipzen A."/>
            <person name="Chen C."/>
            <person name="Yanf M."/>
            <person name="Daum C."/>
            <person name="Ng V."/>
            <person name="Clum A."/>
            <person name="Ohm R."/>
            <person name="Martin F."/>
            <person name="Silar P."/>
            <person name="Natvig D."/>
            <person name="Lalanne C."/>
            <person name="Gautier V."/>
            <person name="Ament-Velasquez S.L."/>
            <person name="Kruys A."/>
            <person name="Hutchinson M.I."/>
            <person name="Powell A.J."/>
            <person name="Barry K."/>
            <person name="Miller A.N."/>
            <person name="Grigoriev I.V."/>
            <person name="Debuchy R."/>
            <person name="Gladieux P."/>
            <person name="Thoren M.H."/>
            <person name="Johannesson H."/>
        </authorList>
    </citation>
    <scope>NUCLEOTIDE SEQUENCE</scope>
    <source>
        <strain evidence="5">PSN309</strain>
    </source>
</reference>
<proteinExistence type="predicted"/>
<keyword evidence="2 4" id="KW-0479">Metal-binding</keyword>
<sequence>MTTKLRRNRPFRYPLARTIYNQTSHPLSKIPGPRLWSVSRIPFIRALLRGTVFHDIQALHRKYGPVLRIAPDEVTFCDPSAYTDILTPRPNLPPFLKDPTWWAPFPPTQPVSIVTAVDPASHARIRKILPPGFSSRAVRQQEPFLHRYVDLLISRLREHSSSPKKGGGQEIDIGPWMNYTAFDIFGDLGFVESFGCLETSRYHPWIALLFGSVKAAAYGASARYFPGFEYLLVKCMPASLKKMQDDHFQQIVDKVQRRMNYELQRPDIMGYVIQEQDETKSLPRDEIDATFAVLVTTGSETTATDLLDKVTAEVRRVFSEESDITLDRLKRLEYLNAVLNEGLRLCTPVPWILPRRVPAGGASVSGVWLPGGTRVSVQAYAINKDEKYWLKPERFLPERWLPEAATNEKSPFYRDNRQALQAFIVGSRNCLGQNLAWAEMRLIVAKMLWNFDLDGPQEEGKKLRWEDLRTFLLVEKKPVWVRMRERMGVKG</sequence>
<accession>A0AAN7AJG8</accession>
<dbReference type="Pfam" id="PF00067">
    <property type="entry name" value="p450"/>
    <property type="match status" value="1"/>
</dbReference>
<protein>
    <recommendedName>
        <fullName evidence="7">Cytochrome P450</fullName>
    </recommendedName>
</protein>
<evidence type="ECO:0000256" key="4">
    <source>
        <dbReference type="PIRSR" id="PIRSR602401-1"/>
    </source>
</evidence>
<dbReference type="GO" id="GO:0004497">
    <property type="term" value="F:monooxygenase activity"/>
    <property type="evidence" value="ECO:0007669"/>
    <property type="project" value="InterPro"/>
</dbReference>
<evidence type="ECO:0000256" key="3">
    <source>
        <dbReference type="ARBA" id="ARBA00023004"/>
    </source>
</evidence>
<keyword evidence="3 4" id="KW-0408">Iron</keyword>